<dbReference type="EMBL" id="BKCP01004494">
    <property type="protein sequence ID" value="GER31548.1"/>
    <property type="molecule type" value="Genomic_DNA"/>
</dbReference>
<protein>
    <submittedName>
        <fullName evidence="2">DNA topoisomerase I alpha</fullName>
    </submittedName>
</protein>
<dbReference type="AlphaFoldDB" id="A0A5A7PG71"/>
<gene>
    <name evidence="2" type="ORF">STAS_07551</name>
</gene>
<reference evidence="3" key="1">
    <citation type="journal article" date="2019" name="Curr. Biol.">
        <title>Genome Sequence of Striga asiatica Provides Insight into the Evolution of Plant Parasitism.</title>
        <authorList>
            <person name="Yoshida S."/>
            <person name="Kim S."/>
            <person name="Wafula E.K."/>
            <person name="Tanskanen J."/>
            <person name="Kim Y.M."/>
            <person name="Honaas L."/>
            <person name="Yang Z."/>
            <person name="Spallek T."/>
            <person name="Conn C.E."/>
            <person name="Ichihashi Y."/>
            <person name="Cheong K."/>
            <person name="Cui S."/>
            <person name="Der J.P."/>
            <person name="Gundlach H."/>
            <person name="Jiao Y."/>
            <person name="Hori C."/>
            <person name="Ishida J.K."/>
            <person name="Kasahara H."/>
            <person name="Kiba T."/>
            <person name="Kim M.S."/>
            <person name="Koo N."/>
            <person name="Laohavisit A."/>
            <person name="Lee Y.H."/>
            <person name="Lumba S."/>
            <person name="McCourt P."/>
            <person name="Mortimer J.C."/>
            <person name="Mutuku J.M."/>
            <person name="Nomura T."/>
            <person name="Sasaki-Sekimoto Y."/>
            <person name="Seto Y."/>
            <person name="Wang Y."/>
            <person name="Wakatake T."/>
            <person name="Sakakibara H."/>
            <person name="Demura T."/>
            <person name="Yamaguchi S."/>
            <person name="Yoneyama K."/>
            <person name="Manabe R.I."/>
            <person name="Nelson D.C."/>
            <person name="Schulman A.H."/>
            <person name="Timko M.P."/>
            <person name="dePamphilis C.W."/>
            <person name="Choi D."/>
            <person name="Shirasu K."/>
        </authorList>
    </citation>
    <scope>NUCLEOTIDE SEQUENCE [LARGE SCALE GENOMIC DNA]</scope>
    <source>
        <strain evidence="3">cv. UVA1</strain>
    </source>
</reference>
<dbReference type="Proteomes" id="UP000325081">
    <property type="component" value="Unassembled WGS sequence"/>
</dbReference>
<keyword evidence="1" id="KW-1133">Transmembrane helix</keyword>
<comment type="caution">
    <text evidence="2">The sequence shown here is derived from an EMBL/GenBank/DDBJ whole genome shotgun (WGS) entry which is preliminary data.</text>
</comment>
<dbReference type="GO" id="GO:0016853">
    <property type="term" value="F:isomerase activity"/>
    <property type="evidence" value="ECO:0007669"/>
    <property type="project" value="UniProtKB-KW"/>
</dbReference>
<keyword evidence="2" id="KW-0413">Isomerase</keyword>
<keyword evidence="1" id="KW-0812">Transmembrane</keyword>
<accession>A0A5A7PG71</accession>
<evidence type="ECO:0000313" key="2">
    <source>
        <dbReference type="EMBL" id="GER31548.1"/>
    </source>
</evidence>
<evidence type="ECO:0000313" key="3">
    <source>
        <dbReference type="Proteomes" id="UP000325081"/>
    </source>
</evidence>
<sequence>MVPARASRSSSNFPILTSFQGSLYCSLSMKSVEKLYRMVILLCDGVLVSNSVCGGASSGGSRSLSKILDLVSHSAIVTGEWYIPGHKLRGFFLFEGEEIELESQLLRGAKLEKMRIGLDGDSLDSSISAENWKKEAVQRISRTNQIGADIERICELKSASFGLRCIINWCDGQVLVVHFFVVLGLGLGMGIIGVDESRSMVESSIAMFCWASGLAEDIMIVLGDDSRGFSTVDLGIRARLLED</sequence>
<feature type="transmembrane region" description="Helical" evidence="1">
    <location>
        <begin position="174"/>
        <end position="194"/>
    </location>
</feature>
<keyword evidence="1" id="KW-0472">Membrane</keyword>
<evidence type="ECO:0000256" key="1">
    <source>
        <dbReference type="SAM" id="Phobius"/>
    </source>
</evidence>
<keyword evidence="3" id="KW-1185">Reference proteome</keyword>
<proteinExistence type="predicted"/>
<name>A0A5A7PG71_STRAF</name>
<organism evidence="2 3">
    <name type="scientific">Striga asiatica</name>
    <name type="common">Asiatic witchweed</name>
    <name type="synonym">Buchnera asiatica</name>
    <dbReference type="NCBI Taxonomy" id="4170"/>
    <lineage>
        <taxon>Eukaryota</taxon>
        <taxon>Viridiplantae</taxon>
        <taxon>Streptophyta</taxon>
        <taxon>Embryophyta</taxon>
        <taxon>Tracheophyta</taxon>
        <taxon>Spermatophyta</taxon>
        <taxon>Magnoliopsida</taxon>
        <taxon>eudicotyledons</taxon>
        <taxon>Gunneridae</taxon>
        <taxon>Pentapetalae</taxon>
        <taxon>asterids</taxon>
        <taxon>lamiids</taxon>
        <taxon>Lamiales</taxon>
        <taxon>Orobanchaceae</taxon>
        <taxon>Buchnereae</taxon>
        <taxon>Striga</taxon>
    </lineage>
</organism>